<keyword evidence="14" id="KW-1185">Reference proteome</keyword>
<dbReference type="Pfam" id="PF01467">
    <property type="entry name" value="CTP_transf_like"/>
    <property type="match status" value="1"/>
</dbReference>
<dbReference type="InterPro" id="IPR004821">
    <property type="entry name" value="Cyt_trans-like"/>
</dbReference>
<evidence type="ECO:0000313" key="14">
    <source>
        <dbReference type="Proteomes" id="UP001476282"/>
    </source>
</evidence>
<name>A0ABP9UTI2_9BACT</name>
<evidence type="ECO:0000256" key="7">
    <source>
        <dbReference type="ARBA" id="ARBA00022741"/>
    </source>
</evidence>
<evidence type="ECO:0000256" key="3">
    <source>
        <dbReference type="ARBA" id="ARBA00009014"/>
    </source>
</evidence>
<feature type="domain" description="Cytidyltransferase-like" evidence="12">
    <location>
        <begin position="14"/>
        <end position="170"/>
    </location>
</feature>
<dbReference type="CDD" id="cd02165">
    <property type="entry name" value="NMNAT"/>
    <property type="match status" value="1"/>
</dbReference>
<dbReference type="EC" id="2.7.7.18" evidence="11"/>
<keyword evidence="5 11" id="KW-0808">Transferase</keyword>
<keyword evidence="4 11" id="KW-0662">Pyridine nucleotide biosynthesis</keyword>
<dbReference type="InterPro" id="IPR005248">
    <property type="entry name" value="NadD/NMNAT"/>
</dbReference>
<dbReference type="NCBIfam" id="TIGR00125">
    <property type="entry name" value="cyt_tran_rel"/>
    <property type="match status" value="1"/>
</dbReference>
<dbReference type="Proteomes" id="UP001476282">
    <property type="component" value="Unassembled WGS sequence"/>
</dbReference>
<keyword evidence="9 11" id="KW-0520">NAD</keyword>
<protein>
    <recommendedName>
        <fullName evidence="11">Probable nicotinate-nucleotide adenylyltransferase</fullName>
        <ecNumber evidence="11">2.7.7.18</ecNumber>
    </recommendedName>
    <alternativeName>
        <fullName evidence="11">Deamido-NAD(+) diphosphorylase</fullName>
    </alternativeName>
    <alternativeName>
        <fullName evidence="11">Deamido-NAD(+) pyrophosphorylase</fullName>
    </alternativeName>
    <alternativeName>
        <fullName evidence="11">Nicotinate mononucleotide adenylyltransferase</fullName>
        <shortName evidence="11">NaMN adenylyltransferase</shortName>
    </alternativeName>
</protein>
<evidence type="ECO:0000313" key="13">
    <source>
        <dbReference type="EMBL" id="GAA5482659.1"/>
    </source>
</evidence>
<sequence>MEAPYFPAGEKIALFGGSFDPVHLGHVAIARLAVAQMGLERVIFLPCRISPHKQAGAPPAAGEDRLAMLRLATAGLPWAEIDDFDLVQPPPSFSYLTVAEMQRRHPRARLFWLLGKDQWDALPRWREPERLAASVEFIVFSREGEPLPRAGWTMHHLSGEHPASATAIRRNLAAGRSPQHLDPTVLDFIRTRGLYGAGPA</sequence>
<dbReference type="PANTHER" id="PTHR39321">
    <property type="entry name" value="NICOTINATE-NUCLEOTIDE ADENYLYLTRANSFERASE-RELATED"/>
    <property type="match status" value="1"/>
</dbReference>
<dbReference type="HAMAP" id="MF_00244">
    <property type="entry name" value="NaMN_adenylyltr"/>
    <property type="match status" value="1"/>
</dbReference>
<comment type="pathway">
    <text evidence="2 11">Cofactor biosynthesis; NAD(+) biosynthesis; deamido-NAD(+) from nicotinate D-ribonucleotide: step 1/1.</text>
</comment>
<keyword evidence="6 11" id="KW-0548">Nucleotidyltransferase</keyword>
<evidence type="ECO:0000256" key="8">
    <source>
        <dbReference type="ARBA" id="ARBA00022840"/>
    </source>
</evidence>
<proteinExistence type="inferred from homology"/>
<organism evidence="13 14">
    <name type="scientific">Haloferula sargassicola</name>
    <dbReference type="NCBI Taxonomy" id="490096"/>
    <lineage>
        <taxon>Bacteria</taxon>
        <taxon>Pseudomonadati</taxon>
        <taxon>Verrucomicrobiota</taxon>
        <taxon>Verrucomicrobiia</taxon>
        <taxon>Verrucomicrobiales</taxon>
        <taxon>Verrucomicrobiaceae</taxon>
        <taxon>Haloferula</taxon>
    </lineage>
</organism>
<comment type="catalytic activity">
    <reaction evidence="10 11">
        <text>nicotinate beta-D-ribonucleotide + ATP + H(+) = deamido-NAD(+) + diphosphate</text>
        <dbReference type="Rhea" id="RHEA:22860"/>
        <dbReference type="ChEBI" id="CHEBI:15378"/>
        <dbReference type="ChEBI" id="CHEBI:30616"/>
        <dbReference type="ChEBI" id="CHEBI:33019"/>
        <dbReference type="ChEBI" id="CHEBI:57502"/>
        <dbReference type="ChEBI" id="CHEBI:58437"/>
        <dbReference type="EC" id="2.7.7.18"/>
    </reaction>
</comment>
<keyword evidence="7 11" id="KW-0547">Nucleotide-binding</keyword>
<dbReference type="SUPFAM" id="SSF52374">
    <property type="entry name" value="Nucleotidylyl transferase"/>
    <property type="match status" value="1"/>
</dbReference>
<comment type="function">
    <text evidence="1 11">Catalyzes the reversible adenylation of nicotinate mononucleotide (NaMN) to nicotinic acid adenine dinucleotide (NaAD).</text>
</comment>
<dbReference type="NCBIfam" id="TIGR00482">
    <property type="entry name" value="nicotinate (nicotinamide) nucleotide adenylyltransferase"/>
    <property type="match status" value="1"/>
</dbReference>
<dbReference type="RefSeq" id="WP_353566794.1">
    <property type="nucleotide sequence ID" value="NZ_BAABRI010000009.1"/>
</dbReference>
<evidence type="ECO:0000256" key="10">
    <source>
        <dbReference type="ARBA" id="ARBA00048721"/>
    </source>
</evidence>
<evidence type="ECO:0000256" key="1">
    <source>
        <dbReference type="ARBA" id="ARBA00002324"/>
    </source>
</evidence>
<accession>A0ABP9UTI2</accession>
<evidence type="ECO:0000256" key="11">
    <source>
        <dbReference type="HAMAP-Rule" id="MF_00244"/>
    </source>
</evidence>
<evidence type="ECO:0000256" key="9">
    <source>
        <dbReference type="ARBA" id="ARBA00023027"/>
    </source>
</evidence>
<gene>
    <name evidence="11 13" type="primary">nadD</name>
    <name evidence="13" type="ORF">Hsar01_01882</name>
</gene>
<dbReference type="PANTHER" id="PTHR39321:SF3">
    <property type="entry name" value="PHOSPHOPANTETHEINE ADENYLYLTRANSFERASE"/>
    <property type="match status" value="1"/>
</dbReference>
<evidence type="ECO:0000256" key="6">
    <source>
        <dbReference type="ARBA" id="ARBA00022695"/>
    </source>
</evidence>
<dbReference type="Gene3D" id="3.40.50.620">
    <property type="entry name" value="HUPs"/>
    <property type="match status" value="1"/>
</dbReference>
<comment type="caution">
    <text evidence="13">The sequence shown here is derived from an EMBL/GenBank/DDBJ whole genome shotgun (WGS) entry which is preliminary data.</text>
</comment>
<dbReference type="GO" id="GO:0016779">
    <property type="term" value="F:nucleotidyltransferase activity"/>
    <property type="evidence" value="ECO:0007669"/>
    <property type="project" value="UniProtKB-KW"/>
</dbReference>
<comment type="similarity">
    <text evidence="3 11">Belongs to the NadD family.</text>
</comment>
<evidence type="ECO:0000259" key="12">
    <source>
        <dbReference type="Pfam" id="PF01467"/>
    </source>
</evidence>
<evidence type="ECO:0000256" key="4">
    <source>
        <dbReference type="ARBA" id="ARBA00022642"/>
    </source>
</evidence>
<dbReference type="InterPro" id="IPR014729">
    <property type="entry name" value="Rossmann-like_a/b/a_fold"/>
</dbReference>
<keyword evidence="8 11" id="KW-0067">ATP-binding</keyword>
<evidence type="ECO:0000256" key="5">
    <source>
        <dbReference type="ARBA" id="ARBA00022679"/>
    </source>
</evidence>
<dbReference type="EMBL" id="BAABRI010000009">
    <property type="protein sequence ID" value="GAA5482659.1"/>
    <property type="molecule type" value="Genomic_DNA"/>
</dbReference>
<evidence type="ECO:0000256" key="2">
    <source>
        <dbReference type="ARBA" id="ARBA00005019"/>
    </source>
</evidence>
<reference evidence="13 14" key="1">
    <citation type="submission" date="2024-02" db="EMBL/GenBank/DDBJ databases">
        <title>Haloferula sargassicola NBRC 104335.</title>
        <authorList>
            <person name="Ichikawa N."/>
            <person name="Katano-Makiyama Y."/>
            <person name="Hidaka K."/>
        </authorList>
    </citation>
    <scope>NUCLEOTIDE SEQUENCE [LARGE SCALE GENOMIC DNA]</scope>
    <source>
        <strain evidence="13 14">NBRC 104335</strain>
    </source>
</reference>